<evidence type="ECO:0000256" key="4">
    <source>
        <dbReference type="ARBA" id="ARBA00022989"/>
    </source>
</evidence>
<dbReference type="SUPFAM" id="SSF103473">
    <property type="entry name" value="MFS general substrate transporter"/>
    <property type="match status" value="1"/>
</dbReference>
<evidence type="ECO:0000256" key="2">
    <source>
        <dbReference type="ARBA" id="ARBA00022448"/>
    </source>
</evidence>
<comment type="subcellular location">
    <subcellularLocation>
        <location evidence="1">Membrane</location>
        <topology evidence="1">Multi-pass membrane protein</topology>
    </subcellularLocation>
</comment>
<proteinExistence type="predicted"/>
<keyword evidence="2" id="KW-0813">Transport</keyword>
<protein>
    <submittedName>
        <fullName evidence="7">Uncharacterized protein</fullName>
    </submittedName>
</protein>
<keyword evidence="8" id="KW-1185">Reference proteome</keyword>
<feature type="region of interest" description="Disordered" evidence="6">
    <location>
        <begin position="187"/>
        <end position="223"/>
    </location>
</feature>
<dbReference type="EMBL" id="JAEFCI010002697">
    <property type="protein sequence ID" value="KAG5462061.1"/>
    <property type="molecule type" value="Genomic_DNA"/>
</dbReference>
<evidence type="ECO:0000256" key="3">
    <source>
        <dbReference type="ARBA" id="ARBA00022692"/>
    </source>
</evidence>
<gene>
    <name evidence="7" type="ORF">BJ554DRAFT_5654</name>
</gene>
<evidence type="ECO:0000313" key="7">
    <source>
        <dbReference type="EMBL" id="KAG5462061.1"/>
    </source>
</evidence>
<dbReference type="PANTHER" id="PTHR19432">
    <property type="entry name" value="SUGAR TRANSPORTER"/>
    <property type="match status" value="1"/>
</dbReference>
<evidence type="ECO:0000256" key="5">
    <source>
        <dbReference type="ARBA" id="ARBA00023136"/>
    </source>
</evidence>
<evidence type="ECO:0000256" key="1">
    <source>
        <dbReference type="ARBA" id="ARBA00004141"/>
    </source>
</evidence>
<feature type="region of interest" description="Disordered" evidence="6">
    <location>
        <begin position="1"/>
        <end position="45"/>
    </location>
</feature>
<sequence length="354" mass="37999">MLSQKHSPAKTPLPKSNKVNGYGALRSSRAARQSPAKSSEAVHSPANVRPYGLEESVSRSLTRTTAAFDRGELSNWRIFLCSLSLAGVQFTCGFASRRGTGTVEFAYGSPYLLDLGLSKPLMSLVWLAGPLVTGCSAYWRLQRPPSKPFGPQAPLHAGRCSNGGRVTDGHRVRAAARFLSGRRRFRHAGAPSTERRRGSRMDWASIRASPPPQPTLTGGVPTPQTRHAASMLAVVGFYILDFSLNTVQASCRALILDSAPAHQQGLANSWASRMINVGNVFGYFVGFLDLPQLLPFLGDGQVSVLCSVASMCVRGNVASYFLRCASWSAARGELNTDAKLSDTCPMPASCPLPS</sequence>
<dbReference type="InterPro" id="IPR036259">
    <property type="entry name" value="MFS_trans_sf"/>
</dbReference>
<comment type="caution">
    <text evidence="7">The sequence shown here is derived from an EMBL/GenBank/DDBJ whole genome shotgun (WGS) entry which is preliminary data.</text>
</comment>
<evidence type="ECO:0000256" key="6">
    <source>
        <dbReference type="SAM" id="MobiDB-lite"/>
    </source>
</evidence>
<name>A0A8H7ZZ62_9FUNG</name>
<keyword evidence="3" id="KW-0812">Transmembrane</keyword>
<keyword evidence="4" id="KW-1133">Transmembrane helix</keyword>
<evidence type="ECO:0000313" key="8">
    <source>
        <dbReference type="Proteomes" id="UP000673691"/>
    </source>
</evidence>
<organism evidence="7 8">
    <name type="scientific">Olpidium bornovanus</name>
    <dbReference type="NCBI Taxonomy" id="278681"/>
    <lineage>
        <taxon>Eukaryota</taxon>
        <taxon>Fungi</taxon>
        <taxon>Fungi incertae sedis</taxon>
        <taxon>Olpidiomycota</taxon>
        <taxon>Olpidiomycotina</taxon>
        <taxon>Olpidiomycetes</taxon>
        <taxon>Olpidiales</taxon>
        <taxon>Olpidiaceae</taxon>
        <taxon>Olpidium</taxon>
    </lineage>
</organism>
<keyword evidence="5" id="KW-0472">Membrane</keyword>
<dbReference type="GO" id="GO:0008506">
    <property type="term" value="F:sucrose:proton symporter activity"/>
    <property type="evidence" value="ECO:0007669"/>
    <property type="project" value="TreeGrafter"/>
</dbReference>
<dbReference type="PANTHER" id="PTHR19432:SF35">
    <property type="entry name" value="SOLUTE CARRIER FAMILY 45 MEMBER 3 ISOFORM X1"/>
    <property type="match status" value="1"/>
</dbReference>
<dbReference type="OrthoDB" id="28755at2759"/>
<dbReference type="Proteomes" id="UP000673691">
    <property type="component" value="Unassembled WGS sequence"/>
</dbReference>
<dbReference type="GO" id="GO:0005886">
    <property type="term" value="C:plasma membrane"/>
    <property type="evidence" value="ECO:0007669"/>
    <property type="project" value="TreeGrafter"/>
</dbReference>
<dbReference type="AlphaFoldDB" id="A0A8H7ZZ62"/>
<reference evidence="7 8" key="1">
    <citation type="journal article" name="Sci. Rep.">
        <title>Genome-scale phylogenetic analyses confirm Olpidium as the closest living zoosporic fungus to the non-flagellated, terrestrial fungi.</title>
        <authorList>
            <person name="Chang Y."/>
            <person name="Rochon D."/>
            <person name="Sekimoto S."/>
            <person name="Wang Y."/>
            <person name="Chovatia M."/>
            <person name="Sandor L."/>
            <person name="Salamov A."/>
            <person name="Grigoriev I.V."/>
            <person name="Stajich J.E."/>
            <person name="Spatafora J.W."/>
        </authorList>
    </citation>
    <scope>NUCLEOTIDE SEQUENCE [LARGE SCALE GENOMIC DNA]</scope>
    <source>
        <strain evidence="7">S191</strain>
    </source>
</reference>
<accession>A0A8H7ZZ62</accession>